<evidence type="ECO:0000256" key="3">
    <source>
        <dbReference type="ARBA" id="ARBA00022475"/>
    </source>
</evidence>
<dbReference type="EMBL" id="JACOOZ010000004">
    <property type="protein sequence ID" value="MBC5667669.1"/>
    <property type="molecule type" value="Genomic_DNA"/>
</dbReference>
<feature type="transmembrane region" description="Helical" evidence="7">
    <location>
        <begin position="116"/>
        <end position="135"/>
    </location>
</feature>
<evidence type="ECO:0000256" key="1">
    <source>
        <dbReference type="ARBA" id="ARBA00004651"/>
    </source>
</evidence>
<evidence type="ECO:0000313" key="9">
    <source>
        <dbReference type="Proteomes" id="UP000597877"/>
    </source>
</evidence>
<feature type="transmembrane region" description="Helical" evidence="7">
    <location>
        <begin position="73"/>
        <end position="95"/>
    </location>
</feature>
<dbReference type="RefSeq" id="WP_118589455.1">
    <property type="nucleotide sequence ID" value="NZ_JACOOZ010000004.1"/>
</dbReference>
<proteinExistence type="inferred from homology"/>
<gene>
    <name evidence="8" type="ORF">H8S00_06700</name>
</gene>
<dbReference type="PANTHER" id="PTHR43663">
    <property type="entry name" value="CHROMATE TRANSPORT PROTEIN-RELATED"/>
    <property type="match status" value="1"/>
</dbReference>
<evidence type="ECO:0000256" key="7">
    <source>
        <dbReference type="SAM" id="Phobius"/>
    </source>
</evidence>
<evidence type="ECO:0000313" key="8">
    <source>
        <dbReference type="EMBL" id="MBC5667669.1"/>
    </source>
</evidence>
<dbReference type="InterPro" id="IPR003370">
    <property type="entry name" value="Chromate_transpt"/>
</dbReference>
<dbReference type="Proteomes" id="UP000597877">
    <property type="component" value="Unassembled WGS sequence"/>
</dbReference>
<comment type="caution">
    <text evidence="8">The sequence shown here is derived from an EMBL/GenBank/DDBJ whole genome shotgun (WGS) entry which is preliminary data.</text>
</comment>
<protein>
    <submittedName>
        <fullName evidence="8">Chromate transporter</fullName>
    </submittedName>
</protein>
<evidence type="ECO:0000256" key="4">
    <source>
        <dbReference type="ARBA" id="ARBA00022692"/>
    </source>
</evidence>
<keyword evidence="9" id="KW-1185">Reference proteome</keyword>
<organism evidence="8 9">
    <name type="scientific">Eubacterium segne</name>
    <dbReference type="NCBI Taxonomy" id="2763045"/>
    <lineage>
        <taxon>Bacteria</taxon>
        <taxon>Bacillati</taxon>
        <taxon>Bacillota</taxon>
        <taxon>Clostridia</taxon>
        <taxon>Eubacteriales</taxon>
        <taxon>Eubacteriaceae</taxon>
        <taxon>Eubacterium</taxon>
    </lineage>
</organism>
<dbReference type="PANTHER" id="PTHR43663:SF1">
    <property type="entry name" value="CHROMATE TRANSPORTER"/>
    <property type="match status" value="1"/>
</dbReference>
<accession>A0ABR7F3Z0</accession>
<feature type="transmembrane region" description="Helical" evidence="7">
    <location>
        <begin position="7"/>
        <end position="26"/>
    </location>
</feature>
<dbReference type="InterPro" id="IPR052518">
    <property type="entry name" value="CHR_Transporter"/>
</dbReference>
<sequence length="189" mass="20214">MTLLIKLFITFFKIGLFTFGGGYAMLPMIQEQVQTNGWITSRELVDFIAVSESTPGPFAINISTYIGMEKAGIPGALCATVGVALPSFLIIIFVAKCYEKFKTSTVVKGCMTGLKPGVIGLIAAAVVSVATTVFFPDGIKKVVLQTPEIYISAAVFLIMCFLAFKKKHPILIICLSAVIGIVAGNFFGL</sequence>
<evidence type="ECO:0000256" key="6">
    <source>
        <dbReference type="ARBA" id="ARBA00023136"/>
    </source>
</evidence>
<dbReference type="Pfam" id="PF02417">
    <property type="entry name" value="Chromate_transp"/>
    <property type="match status" value="1"/>
</dbReference>
<evidence type="ECO:0000256" key="2">
    <source>
        <dbReference type="ARBA" id="ARBA00005262"/>
    </source>
</evidence>
<comment type="similarity">
    <text evidence="2">Belongs to the chromate ion transporter (CHR) (TC 2.A.51) family.</text>
</comment>
<keyword evidence="4 7" id="KW-0812">Transmembrane</keyword>
<name>A0ABR7F3Z0_9FIRM</name>
<evidence type="ECO:0000256" key="5">
    <source>
        <dbReference type="ARBA" id="ARBA00022989"/>
    </source>
</evidence>
<keyword evidence="5 7" id="KW-1133">Transmembrane helix</keyword>
<keyword evidence="6 7" id="KW-0472">Membrane</keyword>
<keyword evidence="3" id="KW-1003">Cell membrane</keyword>
<comment type="subcellular location">
    <subcellularLocation>
        <location evidence="1">Cell membrane</location>
        <topology evidence="1">Multi-pass membrane protein</topology>
    </subcellularLocation>
</comment>
<reference evidence="8 9" key="1">
    <citation type="submission" date="2020-08" db="EMBL/GenBank/DDBJ databases">
        <title>Genome public.</title>
        <authorList>
            <person name="Liu C."/>
            <person name="Sun Q."/>
        </authorList>
    </citation>
    <scope>NUCLEOTIDE SEQUENCE [LARGE SCALE GENOMIC DNA]</scope>
    <source>
        <strain evidence="8 9">BX4</strain>
    </source>
</reference>
<feature type="transmembrane region" description="Helical" evidence="7">
    <location>
        <begin position="171"/>
        <end position="188"/>
    </location>
</feature>
<feature type="transmembrane region" description="Helical" evidence="7">
    <location>
        <begin position="147"/>
        <end position="164"/>
    </location>
</feature>